<dbReference type="Proteomes" id="UP000032749">
    <property type="component" value="Chromosome"/>
</dbReference>
<gene>
    <name evidence="2" type="ORF">OLEAN_C07790</name>
</gene>
<reference evidence="2 3" key="1">
    <citation type="journal article" date="2013" name="Nat. Commun.">
        <title>Genome sequence and functional genomic analysis of the oil-degrading bacterium Oleispira antarctica.</title>
        <authorList>
            <person name="Kube M."/>
            <person name="Chernikova T.N."/>
            <person name="Al-Ramahi Y."/>
            <person name="Beloqui A."/>
            <person name="Lopez-Cortez N."/>
            <person name="Guazzaroni M.E."/>
            <person name="Heipieper H.J."/>
            <person name="Klages S."/>
            <person name="Kotsyurbenko O.R."/>
            <person name="Langer I."/>
            <person name="Nechitaylo T.Y."/>
            <person name="Lunsdorf H."/>
            <person name="Fernandez M."/>
            <person name="Juarez S."/>
            <person name="Ciordia S."/>
            <person name="Singer A."/>
            <person name="Kagan O."/>
            <person name="Egorova O."/>
            <person name="Petit P.A."/>
            <person name="Stogios P."/>
            <person name="Kim Y."/>
            <person name="Tchigvintsev A."/>
            <person name="Flick R."/>
            <person name="Denaro R."/>
            <person name="Genovese M."/>
            <person name="Albar J.P."/>
            <person name="Reva O.N."/>
            <person name="Martinez-Gomariz M."/>
            <person name="Tran H."/>
            <person name="Ferrer M."/>
            <person name="Savchenko A."/>
            <person name="Yakunin A.F."/>
            <person name="Yakimov M.M."/>
            <person name="Golyshina O.V."/>
            <person name="Reinhardt R."/>
            <person name="Golyshin P.N."/>
        </authorList>
    </citation>
    <scope>NUCLEOTIDE SEQUENCE [LARGE SCALE GENOMIC DNA]</scope>
</reference>
<evidence type="ECO:0000313" key="3">
    <source>
        <dbReference type="Proteomes" id="UP000032749"/>
    </source>
</evidence>
<evidence type="ECO:0000259" key="1">
    <source>
        <dbReference type="SMART" id="SM00974"/>
    </source>
</evidence>
<keyword evidence="3" id="KW-1185">Reference proteome</keyword>
<dbReference type="AlphaFoldDB" id="R4YKV1"/>
<proteinExistence type="predicted"/>
<accession>R4YKV1</accession>
<dbReference type="HOGENOM" id="CLU_893403_0_0_6"/>
<dbReference type="SMART" id="SM00974">
    <property type="entry name" value="T5orf172"/>
    <property type="match status" value="1"/>
</dbReference>
<dbReference type="EMBL" id="FO203512">
    <property type="protein sequence ID" value="CCK74955.1"/>
    <property type="molecule type" value="Genomic_DNA"/>
</dbReference>
<sequence>MKNNNYGTGYVYILSNKSMPGLVKIGLTTRLPEDRSNELFKTSIPTPFEVSFRIATSHPKEVEKKSHSLLSDCRVNPNREFFEISVEGAIEAVRHSAIEMSGINSWSSGSVQNLNENDRVTLSLETGQVFALISFSNIFSNQAEIIDLWQVHSNCDQLELHCVDSTTKTSSFSSNHPFSESDPVPYLDRENKVMNGMINGREVLVAGDRLVWIPTVNDRTNQQGVIFEACGAVQVISRTWSPVIGSHGIPLILNDFNYESVWPEAKKAVDRALKLGVPRTWAPRNNRGDEWTEFGTDPQPAEYWLPQLSRRKNNVKNRKTKLCT</sequence>
<dbReference type="OrthoDB" id="8265034at2"/>
<dbReference type="InterPro" id="IPR018306">
    <property type="entry name" value="Phage_T5_Orf172_DNA-bd"/>
</dbReference>
<name>R4YKV1_OLEAN</name>
<organism evidence="2 3">
    <name type="scientific">Oleispira antarctica RB-8</name>
    <dbReference type="NCBI Taxonomy" id="698738"/>
    <lineage>
        <taxon>Bacteria</taxon>
        <taxon>Pseudomonadati</taxon>
        <taxon>Pseudomonadota</taxon>
        <taxon>Gammaproteobacteria</taxon>
        <taxon>Oceanospirillales</taxon>
        <taxon>Oceanospirillaceae</taxon>
        <taxon>Oleispira</taxon>
    </lineage>
</organism>
<dbReference type="STRING" id="698738.OLEAN_C07790"/>
<dbReference type="Pfam" id="PF10544">
    <property type="entry name" value="T5orf172"/>
    <property type="match status" value="1"/>
</dbReference>
<dbReference type="KEGG" id="oai:OLEAN_C07790"/>
<protein>
    <recommendedName>
        <fullName evidence="1">Bacteriophage T5 Orf172 DNA-binding domain-containing protein</fullName>
    </recommendedName>
</protein>
<feature type="domain" description="Bacteriophage T5 Orf172 DNA-binding" evidence="1">
    <location>
        <begin position="17"/>
        <end position="96"/>
    </location>
</feature>
<evidence type="ECO:0000313" key="2">
    <source>
        <dbReference type="EMBL" id="CCK74955.1"/>
    </source>
</evidence>